<dbReference type="AlphaFoldDB" id="A0A855G3Z9"/>
<dbReference type="GO" id="GO:0032259">
    <property type="term" value="P:methylation"/>
    <property type="evidence" value="ECO:0007669"/>
    <property type="project" value="UniProtKB-KW"/>
</dbReference>
<organism evidence="4 5">
    <name type="scientific">Snodgrassella alvi</name>
    <dbReference type="NCBI Taxonomy" id="1196083"/>
    <lineage>
        <taxon>Bacteria</taxon>
        <taxon>Pseudomonadati</taxon>
        <taxon>Pseudomonadota</taxon>
        <taxon>Betaproteobacteria</taxon>
        <taxon>Neisseriales</taxon>
        <taxon>Neisseriaceae</taxon>
        <taxon>Snodgrassella</taxon>
    </lineage>
</organism>
<dbReference type="InterPro" id="IPR029063">
    <property type="entry name" value="SAM-dependent_MTases_sf"/>
</dbReference>
<dbReference type="RefSeq" id="WP_100099686.1">
    <property type="nucleotide sequence ID" value="NZ_MDUZ01000051.1"/>
</dbReference>
<dbReference type="OrthoDB" id="5671374at2"/>
<evidence type="ECO:0000256" key="1">
    <source>
        <dbReference type="ARBA" id="ARBA00022603"/>
    </source>
</evidence>
<dbReference type="Pfam" id="PF02086">
    <property type="entry name" value="MethyltransfD12"/>
    <property type="match status" value="1"/>
</dbReference>
<evidence type="ECO:0000256" key="2">
    <source>
        <dbReference type="ARBA" id="ARBA00022679"/>
    </source>
</evidence>
<evidence type="ECO:0000313" key="4">
    <source>
        <dbReference type="EMBL" id="PIT62574.1"/>
    </source>
</evidence>
<dbReference type="Proteomes" id="UP000230463">
    <property type="component" value="Unassembled WGS sequence"/>
</dbReference>
<keyword evidence="1" id="KW-0489">Methyltransferase</keyword>
<accession>A0A855G3Z9</accession>
<dbReference type="SUPFAM" id="SSF53335">
    <property type="entry name" value="S-adenosyl-L-methionine-dependent methyltransferases"/>
    <property type="match status" value="1"/>
</dbReference>
<dbReference type="GO" id="GO:0009307">
    <property type="term" value="P:DNA restriction-modification system"/>
    <property type="evidence" value="ECO:0007669"/>
    <property type="project" value="InterPro"/>
</dbReference>
<proteinExistence type="predicted"/>
<gene>
    <name evidence="4" type="ORF">BHC57_01180</name>
</gene>
<evidence type="ECO:0000313" key="5">
    <source>
        <dbReference type="Proteomes" id="UP000230463"/>
    </source>
</evidence>
<dbReference type="GO" id="GO:0009007">
    <property type="term" value="F:site-specific DNA-methyltransferase (adenine-specific) activity"/>
    <property type="evidence" value="ECO:0007669"/>
    <property type="project" value="UniProtKB-EC"/>
</dbReference>
<sequence>MVVSSKAQVTQFKQAPLPFIGQKRNFLKHFTRVLNENIEGQGENWTIVDVFGGSGLLAHTAKHVKPHARVIYNDFENYAERLANIDDINRLRRLLSDLLKDAPKTGKVDKKTHNLIIELIKNFDGYIDLNSLQTWLLFSGNTLENLNQLYKEAALYNRVRKNDYSLAPNYLDGIEVVSKSFDVLLPEHVNNKNTLLVLDPPYLFSEQKAYRRAKEFRFISFIKMMDFVRPPFILFSNKHSEIIEYLDYMTEQKNERFKGYDFVSINAPVNTGYVYEDYLVFKF</sequence>
<dbReference type="InterPro" id="IPR012327">
    <property type="entry name" value="MeTrfase_D12"/>
</dbReference>
<protein>
    <recommendedName>
        <fullName evidence="6">D12 class N6 adenine-specific DNA methyltransferase</fullName>
    </recommendedName>
</protein>
<evidence type="ECO:0008006" key="6">
    <source>
        <dbReference type="Google" id="ProtNLM"/>
    </source>
</evidence>
<dbReference type="EMBL" id="MEIU01000005">
    <property type="protein sequence ID" value="PIT62574.1"/>
    <property type="molecule type" value="Genomic_DNA"/>
</dbReference>
<keyword evidence="3" id="KW-0949">S-adenosyl-L-methionine</keyword>
<comment type="caution">
    <text evidence="4">The sequence shown here is derived from an EMBL/GenBank/DDBJ whole genome shotgun (WGS) entry which is preliminary data.</text>
</comment>
<name>A0A855G3Z9_9NEIS</name>
<evidence type="ECO:0000256" key="3">
    <source>
        <dbReference type="ARBA" id="ARBA00022691"/>
    </source>
</evidence>
<keyword evidence="2" id="KW-0808">Transferase</keyword>
<reference evidence="4 5" key="1">
    <citation type="journal article" date="2017" name="MBio">
        <title>Type VI secretion-mediated competition in the bee gut microbiome.</title>
        <authorList>
            <person name="Steele M.I."/>
            <person name="Kwong W.K."/>
            <person name="Powell J.E."/>
            <person name="Whiteley M."/>
            <person name="Moran N.A."/>
        </authorList>
    </citation>
    <scope>NUCLEOTIDE SEQUENCE [LARGE SCALE GENOMIC DNA]</scope>
    <source>
        <strain evidence="4 5">HK3</strain>
    </source>
</reference>